<proteinExistence type="predicted"/>
<keyword evidence="2" id="KW-1185">Reference proteome</keyword>
<comment type="caution">
    <text evidence="1">The sequence shown here is derived from an EMBL/GenBank/DDBJ whole genome shotgun (WGS) entry which is preliminary data.</text>
</comment>
<sequence>MGQCLGIYTMGQNIGSDLLFQTGHNTSLRTSGKVHRIAFIEDIDFSVEDTKTCYGTKATCPEFQERDFVSYWNSLSRKKFGLNFQLSSAICAWPQ</sequence>
<dbReference type="Proteomes" id="UP001054945">
    <property type="component" value="Unassembled WGS sequence"/>
</dbReference>
<protein>
    <submittedName>
        <fullName evidence="1">Uncharacterized protein</fullName>
    </submittedName>
</protein>
<evidence type="ECO:0000313" key="2">
    <source>
        <dbReference type="Proteomes" id="UP001054945"/>
    </source>
</evidence>
<accession>A0AAV4NPZ3</accession>
<gene>
    <name evidence="1" type="ORF">CEXT_294251</name>
</gene>
<dbReference type="AlphaFoldDB" id="A0AAV4NPZ3"/>
<reference evidence="1 2" key="1">
    <citation type="submission" date="2021-06" db="EMBL/GenBank/DDBJ databases">
        <title>Caerostris extrusa draft genome.</title>
        <authorList>
            <person name="Kono N."/>
            <person name="Arakawa K."/>
        </authorList>
    </citation>
    <scope>NUCLEOTIDE SEQUENCE [LARGE SCALE GENOMIC DNA]</scope>
</reference>
<name>A0AAV4NPZ3_CAEEX</name>
<evidence type="ECO:0000313" key="1">
    <source>
        <dbReference type="EMBL" id="GIX85619.1"/>
    </source>
</evidence>
<organism evidence="1 2">
    <name type="scientific">Caerostris extrusa</name>
    <name type="common">Bark spider</name>
    <name type="synonym">Caerostris bankana</name>
    <dbReference type="NCBI Taxonomy" id="172846"/>
    <lineage>
        <taxon>Eukaryota</taxon>
        <taxon>Metazoa</taxon>
        <taxon>Ecdysozoa</taxon>
        <taxon>Arthropoda</taxon>
        <taxon>Chelicerata</taxon>
        <taxon>Arachnida</taxon>
        <taxon>Araneae</taxon>
        <taxon>Araneomorphae</taxon>
        <taxon>Entelegynae</taxon>
        <taxon>Araneoidea</taxon>
        <taxon>Araneidae</taxon>
        <taxon>Caerostris</taxon>
    </lineage>
</organism>
<dbReference type="EMBL" id="BPLR01021081">
    <property type="protein sequence ID" value="GIX85619.1"/>
    <property type="molecule type" value="Genomic_DNA"/>
</dbReference>